<evidence type="ECO:0000256" key="29">
    <source>
        <dbReference type="ARBA" id="ARBA00049096"/>
    </source>
</evidence>
<dbReference type="PROSITE" id="PS00073">
    <property type="entry name" value="ACYL_COA_DH_2"/>
    <property type="match status" value="1"/>
</dbReference>
<dbReference type="InterPro" id="IPR009075">
    <property type="entry name" value="AcylCo_DH/oxidase_C"/>
</dbReference>
<evidence type="ECO:0000256" key="1">
    <source>
        <dbReference type="ARBA" id="ARBA00001971"/>
    </source>
</evidence>
<evidence type="ECO:0000256" key="19">
    <source>
        <dbReference type="ARBA" id="ARBA00023098"/>
    </source>
</evidence>
<keyword evidence="15" id="KW-0007">Acetylation</keyword>
<evidence type="ECO:0000256" key="8">
    <source>
        <dbReference type="ARBA" id="ARBA00022553"/>
    </source>
</evidence>
<evidence type="ECO:0000256" key="6">
    <source>
        <dbReference type="ARBA" id="ARBA00010617"/>
    </source>
</evidence>
<feature type="domain" description="Acyl-CoA dehydrogenase/oxidase N-terminal" evidence="36">
    <location>
        <begin position="499"/>
        <end position="609"/>
    </location>
</feature>
<comment type="catalytic activity">
    <reaction evidence="31">
        <text>(2S)-2-methylbutanoyl-CoA + oxidized [electron-transfer flavoprotein] + H(+) = (2E)-2-methylbut-2-enoyl-CoA + reduced [electron-transfer flavoprotein]</text>
        <dbReference type="Rhea" id="RHEA:48256"/>
        <dbReference type="Rhea" id="RHEA-COMP:10685"/>
        <dbReference type="Rhea" id="RHEA-COMP:10686"/>
        <dbReference type="ChEBI" id="CHEBI:15378"/>
        <dbReference type="ChEBI" id="CHEBI:57337"/>
        <dbReference type="ChEBI" id="CHEBI:57692"/>
        <dbReference type="ChEBI" id="CHEBI:58307"/>
        <dbReference type="ChEBI" id="CHEBI:88166"/>
    </reaction>
    <physiologicalReaction direction="left-to-right" evidence="31">
        <dbReference type="Rhea" id="RHEA:48257"/>
    </physiologicalReaction>
</comment>
<evidence type="ECO:0000256" key="33">
    <source>
        <dbReference type="PIRSR" id="PIRSR602402-1"/>
    </source>
</evidence>
<dbReference type="GO" id="GO:0016712">
    <property type="term" value="F:oxidoreductase activity, acting on paired donors, with incorporation or reduction of molecular oxygen, reduced flavin or flavoprotein as one donor, and incorporation of one atom of oxygen"/>
    <property type="evidence" value="ECO:0007669"/>
    <property type="project" value="InterPro"/>
</dbReference>
<evidence type="ECO:0000256" key="22">
    <source>
        <dbReference type="ARBA" id="ARBA00039036"/>
    </source>
</evidence>
<evidence type="ECO:0000256" key="21">
    <source>
        <dbReference type="ARBA" id="ARBA00037895"/>
    </source>
</evidence>
<dbReference type="FunFam" id="1.10.540.10:FF:000012">
    <property type="entry name" value="Acyl-CoA dehydrogenase short/branched chain"/>
    <property type="match status" value="1"/>
</dbReference>
<evidence type="ECO:0000313" key="37">
    <source>
        <dbReference type="EMBL" id="CAF9919052.1"/>
    </source>
</evidence>
<dbReference type="Gene3D" id="2.40.110.10">
    <property type="entry name" value="Butyryl-CoA Dehydrogenase, subunit A, domain 2"/>
    <property type="match status" value="1"/>
</dbReference>
<comment type="catalytic activity">
    <reaction evidence="28">
        <text>(2R)-2-methylbutanoyl-CoA + oxidized [electron-transfer flavoprotein] + H(+) = ethylacryloyl-CoA + reduced [electron-transfer flavoprotein]</text>
        <dbReference type="Rhea" id="RHEA:65296"/>
        <dbReference type="Rhea" id="RHEA-COMP:10685"/>
        <dbReference type="Rhea" id="RHEA-COMP:10686"/>
        <dbReference type="ChEBI" id="CHEBI:15378"/>
        <dbReference type="ChEBI" id="CHEBI:57692"/>
        <dbReference type="ChEBI" id="CHEBI:58307"/>
        <dbReference type="ChEBI" id="CHEBI:156439"/>
        <dbReference type="ChEBI" id="CHEBI:156440"/>
    </reaction>
    <physiologicalReaction direction="left-to-right" evidence="28">
        <dbReference type="Rhea" id="RHEA:65297"/>
    </physiologicalReaction>
</comment>
<keyword evidence="10" id="KW-0285">Flavoprotein</keyword>
<evidence type="ECO:0000256" key="27">
    <source>
        <dbReference type="ARBA" id="ARBA00048307"/>
    </source>
</evidence>
<feature type="binding site" description="axial binding residue" evidence="33">
    <location>
        <position position="395"/>
    </location>
    <ligand>
        <name>heme</name>
        <dbReference type="ChEBI" id="CHEBI:30413"/>
    </ligand>
    <ligandPart>
        <name>Fe</name>
        <dbReference type="ChEBI" id="CHEBI:18248"/>
    </ligandPart>
</feature>
<sequence>MQIFDADKNNRLMELFLFHFQDVGNTLEQKFLGTSAFGTIEPRNLQAMFSTKVGDFGYGLRRQVFFPLLGDGIFTQEGAAWKHSREMLRPQFSRQQYQDLGILREPVDDLINCILEKGPSLDLQPLFFRFTLDTTSAFLFGESTYSLRANQSGGDIQFAESFDIAQDYVVQRYRYLDLYWLIGGRRFRESCACVHHFIETIIERRLTSPEKSHGNGRYVFIDAIAEDSNNRTALRDQLINILLAGRDTTACLLSWTFHLLPRHPRVLKKLRDEIKLVARDGQDLKREDLQKMTYLANVLKETLRLYPSVPVNTRTVHQTSVLPRGGGPDGMSPVLVRKGDNVAFCVYAMHRRKDLYGEDAEEFHPERWGEDLPLYHDEVNAAWGYLPFNGGPRVCLGQDFGLTETSYAVVRILQTFSIIEAGQFERPQVQEWLAYSSHSSQSLKRVAKERQKMTLVLSAKDGCPVHVKHLRTLSTTPNPRQADPLDISSIPPTPITHLSETESLMADSIRKFATETVLPKVRAMDEAESMDPALIEQLFEQGLMGIEIPEEYGGAGMNFTAGIVGIEELARVDPSVSVLVDVHNTLVNTAILKYGTEESKRKWLPRLATETVGSFCLSEPASGSDAFALRTKAEKTADGYRISGSKMWITNSVEADFFIVFANLDQSKGYKGITAFVVEKNAKGFSIAKKEKKLGIRASSTCVINFDDVEIPKDQLLGEEGQGYKYAIGLLNEGRIGIAAQMTGLALGAWENAAGYVWNDRRQFNQLVGEFQGMQHQLAQAYTEICAARALVYNASRKKEAGLDFVRDAAMAKLYASQVAGKVSGQAIEWMGGMGFVREGIAEKMFRDSKIGAIYEGTSNIQLTTIAKLLQKEYTK</sequence>
<evidence type="ECO:0000256" key="15">
    <source>
        <dbReference type="ARBA" id="ARBA00022990"/>
    </source>
</evidence>
<dbReference type="InterPro" id="IPR037069">
    <property type="entry name" value="AcylCoA_DH/ox_N_sf"/>
</dbReference>
<feature type="domain" description="Acyl-CoA dehydrogenase/oxidase C-terminal" evidence="34">
    <location>
        <begin position="721"/>
        <end position="868"/>
    </location>
</feature>
<dbReference type="Gene3D" id="1.20.140.10">
    <property type="entry name" value="Butyryl-CoA Dehydrogenase, subunit A, domain 3"/>
    <property type="match status" value="1"/>
</dbReference>
<dbReference type="InterPro" id="IPR002402">
    <property type="entry name" value="Cyt_P450_E_grp-II"/>
</dbReference>
<keyword evidence="9 33" id="KW-0349">Heme</keyword>
<comment type="subcellular location">
    <subcellularLocation>
        <location evidence="3">Mitochondrion matrix</location>
    </subcellularLocation>
</comment>
<dbReference type="InterPro" id="IPR017972">
    <property type="entry name" value="Cyt_P450_CS"/>
</dbReference>
<evidence type="ECO:0000259" key="34">
    <source>
        <dbReference type="Pfam" id="PF00441"/>
    </source>
</evidence>
<dbReference type="OrthoDB" id="10262177at2759"/>
<evidence type="ECO:0000256" key="13">
    <source>
        <dbReference type="ARBA" id="ARBA00022832"/>
    </source>
</evidence>
<evidence type="ECO:0000256" key="11">
    <source>
        <dbReference type="ARBA" id="ARBA00022723"/>
    </source>
</evidence>
<dbReference type="Pfam" id="PF02771">
    <property type="entry name" value="Acyl-CoA_dh_N"/>
    <property type="match status" value="1"/>
</dbReference>
<evidence type="ECO:0000256" key="24">
    <source>
        <dbReference type="ARBA" id="ARBA00041537"/>
    </source>
</evidence>
<dbReference type="GO" id="GO:0050660">
    <property type="term" value="F:flavin adenine dinucleotide binding"/>
    <property type="evidence" value="ECO:0007669"/>
    <property type="project" value="InterPro"/>
</dbReference>
<evidence type="ECO:0000256" key="4">
    <source>
        <dbReference type="ARBA" id="ARBA00005198"/>
    </source>
</evidence>
<dbReference type="PROSITE" id="PS00086">
    <property type="entry name" value="CYTOCHROME_P450"/>
    <property type="match status" value="1"/>
</dbReference>
<dbReference type="Pfam" id="PF02770">
    <property type="entry name" value="Acyl-CoA_dh_M"/>
    <property type="match status" value="1"/>
</dbReference>
<keyword evidence="17 33" id="KW-0408">Iron</keyword>
<dbReference type="InterPro" id="IPR001128">
    <property type="entry name" value="Cyt_P450"/>
</dbReference>
<keyword evidence="14" id="KW-0809">Transit peptide</keyword>
<evidence type="ECO:0000256" key="31">
    <source>
        <dbReference type="ARBA" id="ARBA00049552"/>
    </source>
</evidence>
<dbReference type="Gene3D" id="1.10.540.10">
    <property type="entry name" value="Acyl-CoA dehydrogenase/oxidase, N-terminal domain"/>
    <property type="match status" value="1"/>
</dbReference>
<evidence type="ECO:0000256" key="5">
    <source>
        <dbReference type="ARBA" id="ARBA00009347"/>
    </source>
</evidence>
<comment type="catalytic activity">
    <reaction evidence="29">
        <text>butanoyl-CoA + oxidized [electron-transfer flavoprotein] + H(+) = (2E)-butenoyl-CoA + reduced [electron-transfer flavoprotein]</text>
        <dbReference type="Rhea" id="RHEA:24004"/>
        <dbReference type="Rhea" id="RHEA-COMP:10685"/>
        <dbReference type="Rhea" id="RHEA-COMP:10686"/>
        <dbReference type="ChEBI" id="CHEBI:15378"/>
        <dbReference type="ChEBI" id="CHEBI:57332"/>
        <dbReference type="ChEBI" id="CHEBI:57371"/>
        <dbReference type="ChEBI" id="CHEBI:57692"/>
        <dbReference type="ChEBI" id="CHEBI:58307"/>
    </reaction>
    <physiologicalReaction direction="left-to-right" evidence="29">
        <dbReference type="Rhea" id="RHEA:24005"/>
    </physiologicalReaction>
</comment>
<keyword evidence="18" id="KW-0503">Monooxygenase</keyword>
<comment type="similarity">
    <text evidence="6">Belongs to the cytochrome P450 family.</text>
</comment>
<dbReference type="SUPFAM" id="SSF47203">
    <property type="entry name" value="Acyl-CoA dehydrogenase C-terminal domain-like"/>
    <property type="match status" value="1"/>
</dbReference>
<proteinExistence type="inferred from homology"/>
<dbReference type="SUPFAM" id="SSF48264">
    <property type="entry name" value="Cytochrome P450"/>
    <property type="match status" value="1"/>
</dbReference>
<evidence type="ECO:0000256" key="17">
    <source>
        <dbReference type="ARBA" id="ARBA00023004"/>
    </source>
</evidence>
<dbReference type="Pfam" id="PF00067">
    <property type="entry name" value="p450"/>
    <property type="match status" value="1"/>
</dbReference>
<dbReference type="GO" id="GO:0003853">
    <property type="term" value="F:short-chain 2-methyl fatty acyl-CoA dehydrogenase activity"/>
    <property type="evidence" value="ECO:0007669"/>
    <property type="project" value="UniProtKB-EC"/>
</dbReference>
<keyword evidence="11 33" id="KW-0479">Metal-binding</keyword>
<dbReference type="InterPro" id="IPR009100">
    <property type="entry name" value="AcylCoA_DH/oxidase_NM_dom_sf"/>
</dbReference>
<dbReference type="Gene3D" id="1.10.630.10">
    <property type="entry name" value="Cytochrome P450"/>
    <property type="match status" value="1"/>
</dbReference>
<dbReference type="PRINTS" id="PR00385">
    <property type="entry name" value="P450"/>
</dbReference>
<gene>
    <name evidence="37" type="ORF">IMSHALPRED_004508</name>
</gene>
<dbReference type="PRINTS" id="PR00464">
    <property type="entry name" value="EP450II"/>
</dbReference>
<dbReference type="InterPro" id="IPR047146">
    <property type="entry name" value="Cyt_P450_E_CYP52_fungi"/>
</dbReference>
<dbReference type="CDD" id="cd11063">
    <property type="entry name" value="CYP52"/>
    <property type="match status" value="1"/>
</dbReference>
<dbReference type="InterPro" id="IPR046373">
    <property type="entry name" value="Acyl-CoA_Oxase/DH_mid-dom_sf"/>
</dbReference>
<evidence type="ECO:0000256" key="32">
    <source>
        <dbReference type="ARBA" id="ARBA00051903"/>
    </source>
</evidence>
<dbReference type="CDD" id="cd01158">
    <property type="entry name" value="SCAD_SBCAD"/>
    <property type="match status" value="1"/>
</dbReference>
<dbReference type="InterPro" id="IPR036250">
    <property type="entry name" value="AcylCo_DH-like_C"/>
</dbReference>
<reference evidence="37" key="1">
    <citation type="submission" date="2021-03" db="EMBL/GenBank/DDBJ databases">
        <authorList>
            <person name="Tagirdzhanova G."/>
        </authorList>
    </citation>
    <scope>NUCLEOTIDE SEQUENCE</scope>
</reference>
<dbReference type="PANTHER" id="PTHR24287">
    <property type="entry name" value="P450, PUTATIVE (EUROFUNG)-RELATED"/>
    <property type="match status" value="1"/>
</dbReference>
<evidence type="ECO:0000256" key="16">
    <source>
        <dbReference type="ARBA" id="ARBA00023002"/>
    </source>
</evidence>
<evidence type="ECO:0000256" key="26">
    <source>
        <dbReference type="ARBA" id="ARBA00048235"/>
    </source>
</evidence>
<evidence type="ECO:0000256" key="23">
    <source>
        <dbReference type="ARBA" id="ARBA00039850"/>
    </source>
</evidence>
<evidence type="ECO:0000256" key="9">
    <source>
        <dbReference type="ARBA" id="ARBA00022617"/>
    </source>
</evidence>
<dbReference type="InterPro" id="IPR006089">
    <property type="entry name" value="Acyl-CoA_DH_CS"/>
</dbReference>
<keyword evidence="19" id="KW-0443">Lipid metabolism</keyword>
<dbReference type="PROSITE" id="PS00072">
    <property type="entry name" value="ACYL_COA_DH_1"/>
    <property type="match status" value="1"/>
</dbReference>
<comment type="pathway">
    <text evidence="4">Lipid metabolism; mitochondrial fatty acid beta-oxidation.</text>
</comment>
<dbReference type="InterPro" id="IPR013786">
    <property type="entry name" value="AcylCoA_DH/ox_N"/>
</dbReference>
<comment type="catalytic activity">
    <reaction evidence="26">
        <text>2-methylbutanoyl-CoA + oxidized [electron-transfer flavoprotein] + H(+) = (2E)-2-methylbut-2-enoyl-CoA + reduced [electron-transfer flavoprotein]</text>
        <dbReference type="Rhea" id="RHEA:43780"/>
        <dbReference type="Rhea" id="RHEA-COMP:10685"/>
        <dbReference type="Rhea" id="RHEA-COMP:10686"/>
        <dbReference type="ChEBI" id="CHEBI:15378"/>
        <dbReference type="ChEBI" id="CHEBI:57336"/>
        <dbReference type="ChEBI" id="CHEBI:57337"/>
        <dbReference type="ChEBI" id="CHEBI:57692"/>
        <dbReference type="ChEBI" id="CHEBI:58307"/>
        <dbReference type="EC" id="1.3.8.5"/>
    </reaction>
    <physiologicalReaction direction="left-to-right" evidence="26">
        <dbReference type="Rhea" id="RHEA:43781"/>
    </physiologicalReaction>
</comment>
<name>A0A8H3FAE9_9LECA</name>
<comment type="caution">
    <text evidence="37">The sequence shown here is derived from an EMBL/GenBank/DDBJ whole genome shotgun (WGS) entry which is preliminary data.</text>
</comment>
<dbReference type="Proteomes" id="UP000664534">
    <property type="component" value="Unassembled WGS sequence"/>
</dbReference>
<evidence type="ECO:0000256" key="3">
    <source>
        <dbReference type="ARBA" id="ARBA00004305"/>
    </source>
</evidence>
<comment type="catalytic activity">
    <reaction evidence="32">
        <text>2-methylpropanoyl-CoA + oxidized [electron-transfer flavoprotein] + H(+) = 2-methylpropenoyl-CoA + reduced [electron-transfer flavoprotein]</text>
        <dbReference type="Rhea" id="RHEA:44180"/>
        <dbReference type="Rhea" id="RHEA-COMP:10685"/>
        <dbReference type="Rhea" id="RHEA-COMP:10686"/>
        <dbReference type="ChEBI" id="CHEBI:15378"/>
        <dbReference type="ChEBI" id="CHEBI:57338"/>
        <dbReference type="ChEBI" id="CHEBI:57692"/>
        <dbReference type="ChEBI" id="CHEBI:58307"/>
        <dbReference type="ChEBI" id="CHEBI:62500"/>
    </reaction>
    <physiologicalReaction direction="left-to-right" evidence="32">
        <dbReference type="Rhea" id="RHEA:44181"/>
    </physiologicalReaction>
</comment>
<evidence type="ECO:0000256" key="25">
    <source>
        <dbReference type="ARBA" id="ARBA00042821"/>
    </source>
</evidence>
<dbReference type="PRINTS" id="PR01239">
    <property type="entry name" value="EP450IICYP52"/>
</dbReference>
<keyword evidence="20" id="KW-0496">Mitochondrion</keyword>
<keyword evidence="12" id="KW-0274">FAD</keyword>
<dbReference type="InterPro" id="IPR002974">
    <property type="entry name" value="Cyt_P450_E_CYP52_ascomycetes"/>
</dbReference>
<evidence type="ECO:0000256" key="28">
    <source>
        <dbReference type="ARBA" id="ARBA00048592"/>
    </source>
</evidence>
<evidence type="ECO:0000259" key="36">
    <source>
        <dbReference type="Pfam" id="PF02771"/>
    </source>
</evidence>
<dbReference type="InterPro" id="IPR006091">
    <property type="entry name" value="Acyl-CoA_Oxase/DH_mid-dom"/>
</dbReference>
<dbReference type="GO" id="GO:0006631">
    <property type="term" value="P:fatty acid metabolic process"/>
    <property type="evidence" value="ECO:0007669"/>
    <property type="project" value="UniProtKB-KW"/>
</dbReference>
<keyword evidence="8" id="KW-0597">Phosphoprotein</keyword>
<keyword evidence="16" id="KW-0560">Oxidoreductase</keyword>
<evidence type="ECO:0000256" key="14">
    <source>
        <dbReference type="ARBA" id="ARBA00022946"/>
    </source>
</evidence>
<evidence type="ECO:0000256" key="12">
    <source>
        <dbReference type="ARBA" id="ARBA00022827"/>
    </source>
</evidence>
<protein>
    <recommendedName>
        <fullName evidence="23">Short/branched chain specific acyl-CoA dehydrogenase, mitochondrial</fullName>
        <ecNumber evidence="22">1.3.8.5</ecNumber>
    </recommendedName>
    <alternativeName>
        <fullName evidence="25">2-methyl branched chain acyl-CoA dehydrogenase</fullName>
    </alternativeName>
    <alternativeName>
        <fullName evidence="24">2-methylbutyryl-coenzyme A dehydrogenase</fullName>
    </alternativeName>
</protein>
<dbReference type="AlphaFoldDB" id="A0A8H3FAE9"/>
<dbReference type="FunFam" id="1.20.140.10:FF:000002">
    <property type="entry name" value="Acyl-CoA dehydrogenase short/branched chain"/>
    <property type="match status" value="1"/>
</dbReference>
<comment type="cofactor">
    <cofactor evidence="2">
        <name>FAD</name>
        <dbReference type="ChEBI" id="CHEBI:57692"/>
    </cofactor>
</comment>
<dbReference type="PANTHER" id="PTHR24287:SF18">
    <property type="entry name" value="CYTOCHROME P450 MONOOXYGENASE APDE-RELATED"/>
    <property type="match status" value="1"/>
</dbReference>
<dbReference type="GO" id="GO:0005506">
    <property type="term" value="F:iron ion binding"/>
    <property type="evidence" value="ECO:0007669"/>
    <property type="project" value="InterPro"/>
</dbReference>
<dbReference type="FunFam" id="2.40.110.10:FF:000001">
    <property type="entry name" value="Acyl-CoA dehydrogenase, mitochondrial"/>
    <property type="match status" value="1"/>
</dbReference>
<dbReference type="EC" id="1.3.8.5" evidence="22"/>
<feature type="domain" description="Acyl-CoA oxidase/dehydrogenase middle" evidence="35">
    <location>
        <begin position="614"/>
        <end position="709"/>
    </location>
</feature>
<evidence type="ECO:0000256" key="7">
    <source>
        <dbReference type="ARBA" id="ARBA00011881"/>
    </source>
</evidence>
<evidence type="ECO:0000256" key="30">
    <source>
        <dbReference type="ARBA" id="ARBA00049192"/>
    </source>
</evidence>
<comment type="pathway">
    <text evidence="21">Amino-acid degradation; L-isoleucine degradation.</text>
</comment>
<keyword evidence="13" id="KW-0276">Fatty acid metabolism</keyword>
<evidence type="ECO:0000313" key="38">
    <source>
        <dbReference type="Proteomes" id="UP000664534"/>
    </source>
</evidence>
<dbReference type="GO" id="GO:0046395">
    <property type="term" value="P:carboxylic acid catabolic process"/>
    <property type="evidence" value="ECO:0007669"/>
    <property type="project" value="UniProtKB-ARBA"/>
</dbReference>
<dbReference type="EMBL" id="CAJPDT010000022">
    <property type="protein sequence ID" value="CAF9919052.1"/>
    <property type="molecule type" value="Genomic_DNA"/>
</dbReference>
<evidence type="ECO:0000256" key="2">
    <source>
        <dbReference type="ARBA" id="ARBA00001974"/>
    </source>
</evidence>
<dbReference type="GO" id="GO:0020037">
    <property type="term" value="F:heme binding"/>
    <property type="evidence" value="ECO:0007669"/>
    <property type="project" value="InterPro"/>
</dbReference>
<evidence type="ECO:0000256" key="18">
    <source>
        <dbReference type="ARBA" id="ARBA00023033"/>
    </source>
</evidence>
<dbReference type="Pfam" id="PF00441">
    <property type="entry name" value="Acyl-CoA_dh_1"/>
    <property type="match status" value="1"/>
</dbReference>
<keyword evidence="38" id="KW-1185">Reference proteome</keyword>
<dbReference type="GO" id="GO:0005759">
    <property type="term" value="C:mitochondrial matrix"/>
    <property type="evidence" value="ECO:0007669"/>
    <property type="project" value="UniProtKB-SubCell"/>
</dbReference>
<organism evidence="37 38">
    <name type="scientific">Imshaugia aleurites</name>
    <dbReference type="NCBI Taxonomy" id="172621"/>
    <lineage>
        <taxon>Eukaryota</taxon>
        <taxon>Fungi</taxon>
        <taxon>Dikarya</taxon>
        <taxon>Ascomycota</taxon>
        <taxon>Pezizomycotina</taxon>
        <taxon>Lecanoromycetes</taxon>
        <taxon>OSLEUM clade</taxon>
        <taxon>Lecanoromycetidae</taxon>
        <taxon>Lecanorales</taxon>
        <taxon>Lecanorineae</taxon>
        <taxon>Parmeliaceae</taxon>
        <taxon>Imshaugia</taxon>
    </lineage>
</organism>
<comment type="subunit">
    <text evidence="7">Homotetramer.</text>
</comment>
<comment type="catalytic activity">
    <reaction evidence="30">
        <text>hexanoyl-CoA + oxidized [electron-transfer flavoprotein] + H(+) = (2E)-hexenoyl-CoA + reduced [electron-transfer flavoprotein]</text>
        <dbReference type="Rhea" id="RHEA:43464"/>
        <dbReference type="Rhea" id="RHEA-COMP:10685"/>
        <dbReference type="Rhea" id="RHEA-COMP:10686"/>
        <dbReference type="ChEBI" id="CHEBI:15378"/>
        <dbReference type="ChEBI" id="CHEBI:57692"/>
        <dbReference type="ChEBI" id="CHEBI:58307"/>
        <dbReference type="ChEBI" id="CHEBI:62077"/>
        <dbReference type="ChEBI" id="CHEBI:62620"/>
    </reaction>
    <physiologicalReaction direction="left-to-right" evidence="30">
        <dbReference type="Rhea" id="RHEA:43465"/>
    </physiologicalReaction>
</comment>
<comment type="cofactor">
    <cofactor evidence="1 33">
        <name>heme</name>
        <dbReference type="ChEBI" id="CHEBI:30413"/>
    </cofactor>
</comment>
<evidence type="ECO:0000256" key="20">
    <source>
        <dbReference type="ARBA" id="ARBA00023128"/>
    </source>
</evidence>
<dbReference type="InterPro" id="IPR036396">
    <property type="entry name" value="Cyt_P450_sf"/>
</dbReference>
<evidence type="ECO:0000259" key="35">
    <source>
        <dbReference type="Pfam" id="PF02770"/>
    </source>
</evidence>
<dbReference type="SUPFAM" id="SSF56645">
    <property type="entry name" value="Acyl-CoA dehydrogenase NM domain-like"/>
    <property type="match status" value="1"/>
</dbReference>
<accession>A0A8H3FAE9</accession>
<comment type="catalytic activity">
    <reaction evidence="27">
        <text>valproyl-CoA + oxidized [electron-transfer flavoprotein] + H(+) = (2E)-2-propylpent-2-enoyl-CoA + reduced [electron-transfer flavoprotein]</text>
        <dbReference type="Rhea" id="RHEA:65344"/>
        <dbReference type="Rhea" id="RHEA-COMP:10685"/>
        <dbReference type="Rhea" id="RHEA-COMP:10686"/>
        <dbReference type="ChEBI" id="CHEBI:15378"/>
        <dbReference type="ChEBI" id="CHEBI:57692"/>
        <dbReference type="ChEBI" id="CHEBI:58307"/>
        <dbReference type="ChEBI" id="CHEBI:156457"/>
        <dbReference type="ChEBI" id="CHEBI:156458"/>
    </reaction>
    <physiologicalReaction direction="left-to-right" evidence="27">
        <dbReference type="Rhea" id="RHEA:65345"/>
    </physiologicalReaction>
</comment>
<evidence type="ECO:0000256" key="10">
    <source>
        <dbReference type="ARBA" id="ARBA00022630"/>
    </source>
</evidence>
<comment type="similarity">
    <text evidence="5">Belongs to the acyl-CoA dehydrogenase family.</text>
</comment>